<dbReference type="InterPro" id="IPR004562">
    <property type="entry name" value="LipoylTrfase_LipoateP_Ligase"/>
</dbReference>
<dbReference type="OrthoDB" id="9788148at2"/>
<dbReference type="RefSeq" id="WP_054660175.1">
    <property type="nucleotide sequence ID" value="NZ_AZCX01000003.1"/>
</dbReference>
<dbReference type="GO" id="GO:0009249">
    <property type="term" value="P:protein lipoylation"/>
    <property type="evidence" value="ECO:0007669"/>
    <property type="project" value="InterPro"/>
</dbReference>
<feature type="domain" description="BPL/LPL catalytic" evidence="8">
    <location>
        <begin position="31"/>
        <end position="211"/>
    </location>
</feature>
<comment type="pathway">
    <text evidence="1">Protein modification; protein lipoylation via exogenous pathway; protein N(6)-(lipoyl)lysine from lipoate: step 2/2.</text>
</comment>
<evidence type="ECO:0000256" key="4">
    <source>
        <dbReference type="ARBA" id="ARBA00022598"/>
    </source>
</evidence>
<accession>A0A0R1HXT4</accession>
<proteinExistence type="predicted"/>
<evidence type="ECO:0000256" key="2">
    <source>
        <dbReference type="ARBA" id="ARBA00005124"/>
    </source>
</evidence>
<dbReference type="Gene3D" id="3.30.390.50">
    <property type="entry name" value="CO dehydrogenase flavoprotein, C-terminal domain"/>
    <property type="match status" value="1"/>
</dbReference>
<dbReference type="STRING" id="1302272.FC96_GL001503"/>
<dbReference type="AlphaFoldDB" id="A0A0R1HXT4"/>
<comment type="catalytic activity">
    <reaction evidence="7">
        <text>L-lysyl-[lipoyl-carrier protein] + (R)-lipoate + ATP = N(6)-[(R)-lipoyl]-L-lysyl-[lipoyl-carrier protein] + AMP + diphosphate + H(+)</text>
        <dbReference type="Rhea" id="RHEA:49288"/>
        <dbReference type="Rhea" id="RHEA-COMP:10500"/>
        <dbReference type="Rhea" id="RHEA-COMP:10502"/>
        <dbReference type="ChEBI" id="CHEBI:15378"/>
        <dbReference type="ChEBI" id="CHEBI:29969"/>
        <dbReference type="ChEBI" id="CHEBI:30616"/>
        <dbReference type="ChEBI" id="CHEBI:33019"/>
        <dbReference type="ChEBI" id="CHEBI:83088"/>
        <dbReference type="ChEBI" id="CHEBI:83099"/>
        <dbReference type="ChEBI" id="CHEBI:456215"/>
        <dbReference type="EC" id="6.3.1.20"/>
    </reaction>
</comment>
<reference evidence="9 10" key="1">
    <citation type="journal article" date="2015" name="Genome Announc.">
        <title>Expanding the biotechnology potential of lactobacilli through comparative genomics of 213 strains and associated genera.</title>
        <authorList>
            <person name="Sun Z."/>
            <person name="Harris H.M."/>
            <person name="McCann A."/>
            <person name="Guo C."/>
            <person name="Argimon S."/>
            <person name="Zhang W."/>
            <person name="Yang X."/>
            <person name="Jeffery I.B."/>
            <person name="Cooney J.C."/>
            <person name="Kagawa T.F."/>
            <person name="Liu W."/>
            <person name="Song Y."/>
            <person name="Salvetti E."/>
            <person name="Wrobel A."/>
            <person name="Rasinkangas P."/>
            <person name="Parkhill J."/>
            <person name="Rea M.C."/>
            <person name="O'Sullivan O."/>
            <person name="Ritari J."/>
            <person name="Douillard F.P."/>
            <person name="Paul Ross R."/>
            <person name="Yang R."/>
            <person name="Briner A.E."/>
            <person name="Felis G.E."/>
            <person name="de Vos W.M."/>
            <person name="Barrangou R."/>
            <person name="Klaenhammer T.R."/>
            <person name="Caufield P.W."/>
            <person name="Cui Y."/>
            <person name="Zhang H."/>
            <person name="O'Toole P.W."/>
        </authorList>
    </citation>
    <scope>NUCLEOTIDE SEQUENCE [LARGE SCALE GENOMIC DNA]</scope>
    <source>
        <strain evidence="9 10">JCM 15530</strain>
    </source>
</reference>
<dbReference type="UniPathway" id="UPA00537">
    <property type="reaction ID" value="UER00594"/>
</dbReference>
<comment type="pathway">
    <text evidence="2">Protein modification; protein lipoylation via exogenous pathway; protein N(6)-(lipoyl)lysine from lipoate: step 1/2.</text>
</comment>
<keyword evidence="6" id="KW-0067">ATP-binding</keyword>
<gene>
    <name evidence="9" type="ORF">FC96_GL001503</name>
</gene>
<dbReference type="GO" id="GO:0005737">
    <property type="term" value="C:cytoplasm"/>
    <property type="evidence" value="ECO:0007669"/>
    <property type="project" value="TreeGrafter"/>
</dbReference>
<dbReference type="PATRIC" id="fig|1302272.5.peg.1520"/>
<dbReference type="CDD" id="cd16443">
    <property type="entry name" value="LplA"/>
    <property type="match status" value="1"/>
</dbReference>
<keyword evidence="5" id="KW-0547">Nucleotide-binding</keyword>
<dbReference type="PANTHER" id="PTHR12561">
    <property type="entry name" value="LIPOATE-PROTEIN LIGASE"/>
    <property type="match status" value="1"/>
</dbReference>
<evidence type="ECO:0000256" key="3">
    <source>
        <dbReference type="ARBA" id="ARBA00012367"/>
    </source>
</evidence>
<keyword evidence="4 9" id="KW-0436">Ligase</keyword>
<evidence type="ECO:0000259" key="8">
    <source>
        <dbReference type="PROSITE" id="PS51733"/>
    </source>
</evidence>
<keyword evidence="10" id="KW-1185">Reference proteome</keyword>
<evidence type="ECO:0000256" key="5">
    <source>
        <dbReference type="ARBA" id="ARBA00022741"/>
    </source>
</evidence>
<dbReference type="InterPro" id="IPR019491">
    <property type="entry name" value="Lipoate_protein_ligase_C"/>
</dbReference>
<dbReference type="Pfam" id="PF10437">
    <property type="entry name" value="Lip_prot_lig_C"/>
    <property type="match status" value="1"/>
</dbReference>
<dbReference type="SUPFAM" id="SSF82649">
    <property type="entry name" value="SufE/NifU"/>
    <property type="match status" value="1"/>
</dbReference>
<sequence length="353" mass="39363">MKLLDLTRNGQPVTDVATVEAVSTYLMQTNPFSENTLFMARNEPAVVIGKYQDAYVEVDLDYLRAHHIKLMRRAAGGGAVYTDLGNLVYMFHVVEPQDQHYWLDFKHYAKPLVTTLTDLGIDDVGVSGRNDVTIKGKKISGMAAFQQKNRFSLGGTVLFDVDTETAGKVLTPLRSKYASKGLSSVASRIMDIKQALPATKKALQAQDFIDRWLKTIFNVSTVTAIPTVQLSDTDWAAIDQLVADRYGNDDWNYGSRAHFDRYVSHHFKRGTVAFNYDVADGQLAHFTVYGDFFTGVQDISSKEAGLIGTKMESEALKEAFENSGFGMVIPWLLPADFAAMLLNPEKYDVVEKR</sequence>
<dbReference type="Gene3D" id="3.30.930.10">
    <property type="entry name" value="Bira Bifunctional Protein, Domain 2"/>
    <property type="match status" value="1"/>
</dbReference>
<protein>
    <recommendedName>
        <fullName evidence="3">lipoate--protein ligase</fullName>
        <ecNumber evidence="3">6.3.1.20</ecNumber>
    </recommendedName>
</protein>
<dbReference type="InterPro" id="IPR045864">
    <property type="entry name" value="aa-tRNA-synth_II/BPL/LPL"/>
</dbReference>
<dbReference type="PANTHER" id="PTHR12561:SF3">
    <property type="entry name" value="LIPOYLTRANSFERASE 1, MITOCHONDRIAL"/>
    <property type="match status" value="1"/>
</dbReference>
<evidence type="ECO:0000313" key="9">
    <source>
        <dbReference type="EMBL" id="KRK48401.1"/>
    </source>
</evidence>
<dbReference type="PROSITE" id="PS51733">
    <property type="entry name" value="BPL_LPL_CATALYTIC"/>
    <property type="match status" value="1"/>
</dbReference>
<dbReference type="SUPFAM" id="SSF55681">
    <property type="entry name" value="Class II aaRS and biotin synthetases"/>
    <property type="match status" value="1"/>
</dbReference>
<dbReference type="GO" id="GO:0005524">
    <property type="term" value="F:ATP binding"/>
    <property type="evidence" value="ECO:0007669"/>
    <property type="project" value="UniProtKB-KW"/>
</dbReference>
<evidence type="ECO:0000313" key="10">
    <source>
        <dbReference type="Proteomes" id="UP000050911"/>
    </source>
</evidence>
<dbReference type="GO" id="GO:0016979">
    <property type="term" value="F:lipoate-protein ligase activity"/>
    <property type="evidence" value="ECO:0007669"/>
    <property type="project" value="UniProtKB-EC"/>
</dbReference>
<name>A0A0R1HXT4_9LACO</name>
<dbReference type="NCBIfam" id="TIGR00545">
    <property type="entry name" value="lipoyltrans"/>
    <property type="match status" value="1"/>
</dbReference>
<organism evidence="9 10">
    <name type="scientific">Secundilactobacillus kimchicus JCM 15530</name>
    <dbReference type="NCBI Taxonomy" id="1302272"/>
    <lineage>
        <taxon>Bacteria</taxon>
        <taxon>Bacillati</taxon>
        <taxon>Bacillota</taxon>
        <taxon>Bacilli</taxon>
        <taxon>Lactobacillales</taxon>
        <taxon>Lactobacillaceae</taxon>
        <taxon>Secundilactobacillus</taxon>
    </lineage>
</organism>
<dbReference type="EC" id="6.3.1.20" evidence="3"/>
<dbReference type="InterPro" id="IPR004143">
    <property type="entry name" value="BPL_LPL_catalytic"/>
</dbReference>
<dbReference type="Proteomes" id="UP000050911">
    <property type="component" value="Unassembled WGS sequence"/>
</dbReference>
<evidence type="ECO:0000256" key="1">
    <source>
        <dbReference type="ARBA" id="ARBA00005085"/>
    </source>
</evidence>
<dbReference type="GO" id="GO:0017118">
    <property type="term" value="F:lipoyltransferase activity"/>
    <property type="evidence" value="ECO:0007669"/>
    <property type="project" value="TreeGrafter"/>
</dbReference>
<comment type="caution">
    <text evidence="9">The sequence shown here is derived from an EMBL/GenBank/DDBJ whole genome shotgun (WGS) entry which is preliminary data.</text>
</comment>
<evidence type="ECO:0000256" key="6">
    <source>
        <dbReference type="ARBA" id="ARBA00022840"/>
    </source>
</evidence>
<evidence type="ECO:0000256" key="7">
    <source>
        <dbReference type="ARBA" id="ARBA00048037"/>
    </source>
</evidence>
<dbReference type="Pfam" id="PF21948">
    <property type="entry name" value="LplA-B_cat"/>
    <property type="match status" value="1"/>
</dbReference>
<dbReference type="EMBL" id="AZCX01000003">
    <property type="protein sequence ID" value="KRK48401.1"/>
    <property type="molecule type" value="Genomic_DNA"/>
</dbReference>